<dbReference type="InterPro" id="IPR006093">
    <property type="entry name" value="Oxy_OxRdtase_FAD_BS"/>
</dbReference>
<evidence type="ECO:0000256" key="1">
    <source>
        <dbReference type="ARBA" id="ARBA00001974"/>
    </source>
</evidence>
<evidence type="ECO:0000313" key="8">
    <source>
        <dbReference type="Proteomes" id="UP000619479"/>
    </source>
</evidence>
<dbReference type="EMBL" id="BOMH01000071">
    <property type="protein sequence ID" value="GID70052.1"/>
    <property type="molecule type" value="Genomic_DNA"/>
</dbReference>
<dbReference type="PROSITE" id="PS00862">
    <property type="entry name" value="OX2_COVAL_FAD"/>
    <property type="match status" value="1"/>
</dbReference>
<dbReference type="GO" id="GO:0016491">
    <property type="term" value="F:oxidoreductase activity"/>
    <property type="evidence" value="ECO:0007669"/>
    <property type="project" value="UniProtKB-KW"/>
</dbReference>
<dbReference type="SUPFAM" id="SSF56176">
    <property type="entry name" value="FAD-binding/transporter-associated domain-like"/>
    <property type="match status" value="1"/>
</dbReference>
<dbReference type="InterPro" id="IPR050416">
    <property type="entry name" value="FAD-linked_Oxidoreductase"/>
</dbReference>
<comment type="cofactor">
    <cofactor evidence="1">
        <name>FAD</name>
        <dbReference type="ChEBI" id="CHEBI:57692"/>
    </cofactor>
</comment>
<dbReference type="RefSeq" id="WP_203753338.1">
    <property type="nucleotide sequence ID" value="NZ_BAAAUC010000032.1"/>
</dbReference>
<dbReference type="Gene3D" id="3.30.43.10">
    <property type="entry name" value="Uridine Diphospho-n-acetylenolpyruvylglucosamine Reductase, domain 2"/>
    <property type="match status" value="1"/>
</dbReference>
<dbReference type="Gene3D" id="3.30.465.10">
    <property type="match status" value="1"/>
</dbReference>
<comment type="caution">
    <text evidence="7">The sequence shown here is derived from an EMBL/GenBank/DDBJ whole genome shotgun (WGS) entry which is preliminary data.</text>
</comment>
<gene>
    <name evidence="7" type="ORF">Acy02nite_79330</name>
</gene>
<reference evidence="7" key="1">
    <citation type="submission" date="2021-01" db="EMBL/GenBank/DDBJ databases">
        <title>Whole genome shotgun sequence of Actinoplanes cyaneus NBRC 14990.</title>
        <authorList>
            <person name="Komaki H."/>
            <person name="Tamura T."/>
        </authorList>
    </citation>
    <scope>NUCLEOTIDE SEQUENCE</scope>
    <source>
        <strain evidence="7">NBRC 14990</strain>
    </source>
</reference>
<dbReference type="GO" id="GO:0071949">
    <property type="term" value="F:FAD binding"/>
    <property type="evidence" value="ECO:0007669"/>
    <property type="project" value="InterPro"/>
</dbReference>
<protein>
    <recommendedName>
        <fullName evidence="6">FAD-binding PCMH-type domain-containing protein</fullName>
    </recommendedName>
</protein>
<dbReference type="InterPro" id="IPR016166">
    <property type="entry name" value="FAD-bd_PCMH"/>
</dbReference>
<dbReference type="PROSITE" id="PS51387">
    <property type="entry name" value="FAD_PCMH"/>
    <property type="match status" value="1"/>
</dbReference>
<dbReference type="InterPro" id="IPR016169">
    <property type="entry name" value="FAD-bd_PCMH_sub2"/>
</dbReference>
<name>A0A919IT92_9ACTN</name>
<dbReference type="InterPro" id="IPR016167">
    <property type="entry name" value="FAD-bd_PCMH_sub1"/>
</dbReference>
<keyword evidence="5" id="KW-0560">Oxidoreductase</keyword>
<accession>A0A919IT92</accession>
<keyword evidence="8" id="KW-1185">Reference proteome</keyword>
<keyword evidence="3" id="KW-0285">Flavoprotein</keyword>
<keyword evidence="4" id="KW-0274">FAD</keyword>
<evidence type="ECO:0000259" key="6">
    <source>
        <dbReference type="PROSITE" id="PS51387"/>
    </source>
</evidence>
<dbReference type="InterPro" id="IPR006094">
    <property type="entry name" value="Oxid_FAD_bind_N"/>
</dbReference>
<evidence type="ECO:0000313" key="7">
    <source>
        <dbReference type="EMBL" id="GID70052.1"/>
    </source>
</evidence>
<feature type="domain" description="FAD-binding PCMH-type" evidence="6">
    <location>
        <begin position="36"/>
        <end position="206"/>
    </location>
</feature>
<organism evidence="7 8">
    <name type="scientific">Actinoplanes cyaneus</name>
    <dbReference type="NCBI Taxonomy" id="52696"/>
    <lineage>
        <taxon>Bacteria</taxon>
        <taxon>Bacillati</taxon>
        <taxon>Actinomycetota</taxon>
        <taxon>Actinomycetes</taxon>
        <taxon>Micromonosporales</taxon>
        <taxon>Micromonosporaceae</taxon>
        <taxon>Actinoplanes</taxon>
    </lineage>
</organism>
<evidence type="ECO:0000256" key="5">
    <source>
        <dbReference type="ARBA" id="ARBA00023002"/>
    </source>
</evidence>
<dbReference type="Proteomes" id="UP000619479">
    <property type="component" value="Unassembled WGS sequence"/>
</dbReference>
<evidence type="ECO:0000256" key="2">
    <source>
        <dbReference type="ARBA" id="ARBA00005466"/>
    </source>
</evidence>
<dbReference type="InterPro" id="IPR036318">
    <property type="entry name" value="FAD-bd_PCMH-like_sf"/>
</dbReference>
<dbReference type="AlphaFoldDB" id="A0A919IT92"/>
<sequence>MTTAARAADLRAALIGPLFLPGEPGYDEECSTYNLVTPLRPAIAVGAAGVADVQAAVRFAAAAGTSVAIRGGGHIVAAPSEGSVLINMRRMNAVTVDPEARVVRIEGSALWQDVLDALTPHALAALNGSSPTVSAIGYLLGGGHSPTLGRSRGWAAEYVSAIEIVTADGEARRATADENPDLFFAVRGTKGNFGVVTAIETRVFPIARILAGGALVRR</sequence>
<dbReference type="Pfam" id="PF01565">
    <property type="entry name" value="FAD_binding_4"/>
    <property type="match status" value="1"/>
</dbReference>
<dbReference type="PANTHER" id="PTHR42973">
    <property type="entry name" value="BINDING OXIDOREDUCTASE, PUTATIVE (AFU_ORTHOLOGUE AFUA_1G17690)-RELATED"/>
    <property type="match status" value="1"/>
</dbReference>
<evidence type="ECO:0000256" key="3">
    <source>
        <dbReference type="ARBA" id="ARBA00022630"/>
    </source>
</evidence>
<evidence type="ECO:0000256" key="4">
    <source>
        <dbReference type="ARBA" id="ARBA00022827"/>
    </source>
</evidence>
<comment type="similarity">
    <text evidence="2">Belongs to the oxygen-dependent FAD-linked oxidoreductase family.</text>
</comment>
<dbReference type="PANTHER" id="PTHR42973:SF39">
    <property type="entry name" value="FAD-BINDING PCMH-TYPE DOMAIN-CONTAINING PROTEIN"/>
    <property type="match status" value="1"/>
</dbReference>
<proteinExistence type="inferred from homology"/>